<keyword evidence="2" id="KW-0472">Membrane</keyword>
<evidence type="ECO:0000313" key="5">
    <source>
        <dbReference type="Proteomes" id="UP000799438"/>
    </source>
</evidence>
<gene>
    <name evidence="4" type="ORF">K452DRAFT_266093</name>
</gene>
<evidence type="ECO:0000256" key="2">
    <source>
        <dbReference type="SAM" id="Phobius"/>
    </source>
</evidence>
<feature type="domain" description="DUF6536" evidence="3">
    <location>
        <begin position="99"/>
        <end position="254"/>
    </location>
</feature>
<dbReference type="PANTHER" id="PTHR35395:SF1">
    <property type="entry name" value="DUF6536 DOMAIN-CONTAINING PROTEIN"/>
    <property type="match status" value="1"/>
</dbReference>
<evidence type="ECO:0000259" key="3">
    <source>
        <dbReference type="Pfam" id="PF20163"/>
    </source>
</evidence>
<feature type="transmembrane region" description="Helical" evidence="2">
    <location>
        <begin position="103"/>
        <end position="124"/>
    </location>
</feature>
<feature type="compositionally biased region" description="Polar residues" evidence="1">
    <location>
        <begin position="46"/>
        <end position="56"/>
    </location>
</feature>
<keyword evidence="2" id="KW-1133">Transmembrane helix</keyword>
<feature type="transmembrane region" description="Helical" evidence="2">
    <location>
        <begin position="629"/>
        <end position="652"/>
    </location>
</feature>
<dbReference type="EMBL" id="ML995478">
    <property type="protein sequence ID" value="KAF2145296.1"/>
    <property type="molecule type" value="Genomic_DNA"/>
</dbReference>
<dbReference type="GeneID" id="54296273"/>
<reference evidence="4" key="1">
    <citation type="journal article" date="2020" name="Stud. Mycol.">
        <title>101 Dothideomycetes genomes: a test case for predicting lifestyles and emergence of pathogens.</title>
        <authorList>
            <person name="Haridas S."/>
            <person name="Albert R."/>
            <person name="Binder M."/>
            <person name="Bloem J."/>
            <person name="Labutti K."/>
            <person name="Salamov A."/>
            <person name="Andreopoulos B."/>
            <person name="Baker S."/>
            <person name="Barry K."/>
            <person name="Bills G."/>
            <person name="Bluhm B."/>
            <person name="Cannon C."/>
            <person name="Castanera R."/>
            <person name="Culley D."/>
            <person name="Daum C."/>
            <person name="Ezra D."/>
            <person name="Gonzalez J."/>
            <person name="Henrissat B."/>
            <person name="Kuo A."/>
            <person name="Liang C."/>
            <person name="Lipzen A."/>
            <person name="Lutzoni F."/>
            <person name="Magnuson J."/>
            <person name="Mondo S."/>
            <person name="Nolan M."/>
            <person name="Ohm R."/>
            <person name="Pangilinan J."/>
            <person name="Park H.-J."/>
            <person name="Ramirez L."/>
            <person name="Alfaro M."/>
            <person name="Sun H."/>
            <person name="Tritt A."/>
            <person name="Yoshinaga Y."/>
            <person name="Zwiers L.-H."/>
            <person name="Turgeon B."/>
            <person name="Goodwin S."/>
            <person name="Spatafora J."/>
            <person name="Crous P."/>
            <person name="Grigoriev I."/>
        </authorList>
    </citation>
    <scope>NUCLEOTIDE SEQUENCE</scope>
    <source>
        <strain evidence="4">CBS 121167</strain>
    </source>
</reference>
<dbReference type="Proteomes" id="UP000799438">
    <property type="component" value="Unassembled WGS sequence"/>
</dbReference>
<accession>A0A6A6BMK6</accession>
<sequence>MSSEGQLLPLDNATIESEPSLRSEVPLLNPSAKCSPRASQEEMGSRSITPNPSDDTATLFRISPYIESSNPSSEKHCASQIRTIQGAWKWLQIRLPKSWRTGLILGAVLSSSVLIANIVVAIVASNIVRRETGSGLGIAKVRKGRCANLERIELGIHLAINAISTLLLGASNYCMQCLVAPTRADVDRAHKKGEWLDVGVPSLRNFRFIAPMKLVFWLSLGLSSIPLHLFYNSTFFTSLKNHPYDIYIASENFTKGSWFSDVSVGHEPYRVQAAINGSKQLESDSYFERLENPDCIEEYAKVPQLDRKTVVLISNNSASNNNYLWKHTIPKDLKYTALHAWDFNSSLYAMSHMDVIDGAWKKVRSNATDWTVWGFKVEYCLSEKTKDECTLHVATSLLVVVIVFNAVKLLIITFVAWRMTNKPLITIGDAASSFISDPDMTTHGLCLFAKADVSDQTSSFKRYVLNWSPGPMPYEERNKRRAKAVSKSRWKNTIILIRTTFLQKCRIFISISAILWFYGFAVQSLKSKYGRDDAKLILDLGIGTVSPYTLISGWNMPSSGENAVVATVLVTNLPQALLSILYVLVNSIFTNFSITEEWSRYTRKLRALRVSEPRGAQRSTYFLQLPYRLGIPAMIFSAFLHWIISQSIFVVMVDSETLLSSSSAITCGYSPLGMILTVVAILVLVTFVVGLGIRTLKPGIPMAGSCSAAISAACHAPEGTSECLPVNWGVIPGEETETEDHGKVGHCAFSNGPVEAPVEGRLYA</sequence>
<dbReference type="AlphaFoldDB" id="A0A6A6BMK6"/>
<dbReference type="RefSeq" id="XP_033401008.1">
    <property type="nucleotide sequence ID" value="XM_033538777.1"/>
</dbReference>
<feature type="transmembrane region" description="Helical" evidence="2">
    <location>
        <begin position="214"/>
        <end position="231"/>
    </location>
</feature>
<dbReference type="InterPro" id="IPR046623">
    <property type="entry name" value="DUF6536"/>
</dbReference>
<evidence type="ECO:0000313" key="4">
    <source>
        <dbReference type="EMBL" id="KAF2145296.1"/>
    </source>
</evidence>
<dbReference type="Pfam" id="PF20163">
    <property type="entry name" value="DUF6536"/>
    <property type="match status" value="1"/>
</dbReference>
<feature type="transmembrane region" description="Helical" evidence="2">
    <location>
        <begin position="507"/>
        <end position="525"/>
    </location>
</feature>
<name>A0A6A6BMK6_9PEZI</name>
<organism evidence="4 5">
    <name type="scientific">Aplosporella prunicola CBS 121167</name>
    <dbReference type="NCBI Taxonomy" id="1176127"/>
    <lineage>
        <taxon>Eukaryota</taxon>
        <taxon>Fungi</taxon>
        <taxon>Dikarya</taxon>
        <taxon>Ascomycota</taxon>
        <taxon>Pezizomycotina</taxon>
        <taxon>Dothideomycetes</taxon>
        <taxon>Dothideomycetes incertae sedis</taxon>
        <taxon>Botryosphaeriales</taxon>
        <taxon>Aplosporellaceae</taxon>
        <taxon>Aplosporella</taxon>
    </lineage>
</organism>
<protein>
    <recommendedName>
        <fullName evidence="3">DUF6536 domain-containing protein</fullName>
    </recommendedName>
</protein>
<feature type="region of interest" description="Disordered" evidence="1">
    <location>
        <begin position="1"/>
        <end position="57"/>
    </location>
</feature>
<keyword evidence="5" id="KW-1185">Reference proteome</keyword>
<dbReference type="OrthoDB" id="5429634at2759"/>
<proteinExistence type="predicted"/>
<evidence type="ECO:0000256" key="1">
    <source>
        <dbReference type="SAM" id="MobiDB-lite"/>
    </source>
</evidence>
<dbReference type="PANTHER" id="PTHR35395">
    <property type="entry name" value="DUF6536 DOMAIN-CONTAINING PROTEIN"/>
    <property type="match status" value="1"/>
</dbReference>
<feature type="transmembrane region" description="Helical" evidence="2">
    <location>
        <begin position="672"/>
        <end position="693"/>
    </location>
</feature>
<keyword evidence="2" id="KW-0812">Transmembrane</keyword>
<feature type="transmembrane region" description="Helical" evidence="2">
    <location>
        <begin position="391"/>
        <end position="417"/>
    </location>
</feature>